<keyword evidence="5 10" id="KW-0276">Fatty acid metabolism</keyword>
<keyword evidence="12" id="KW-1185">Reference proteome</keyword>
<keyword evidence="8 10" id="KW-0472">Membrane</keyword>
<keyword evidence="2 10" id="KW-0444">Lipid biosynthesis</keyword>
<evidence type="ECO:0000313" key="11">
    <source>
        <dbReference type="EMBL" id="KAK7063199.1"/>
    </source>
</evidence>
<feature type="transmembrane region" description="Helical" evidence="10">
    <location>
        <begin position="51"/>
        <end position="69"/>
    </location>
</feature>
<keyword evidence="9 10" id="KW-0275">Fatty acid biosynthesis</keyword>
<dbReference type="AlphaFoldDB" id="A0AAN8WH32"/>
<dbReference type="GO" id="GO:0030148">
    <property type="term" value="P:sphingolipid biosynthetic process"/>
    <property type="evidence" value="ECO:0007669"/>
    <property type="project" value="TreeGrafter"/>
</dbReference>
<dbReference type="GO" id="GO:0042761">
    <property type="term" value="P:very long-chain fatty acid biosynthetic process"/>
    <property type="evidence" value="ECO:0007669"/>
    <property type="project" value="TreeGrafter"/>
</dbReference>
<dbReference type="GO" id="GO:0034625">
    <property type="term" value="P:fatty acid elongation, monounsaturated fatty acid"/>
    <property type="evidence" value="ECO:0007669"/>
    <property type="project" value="TreeGrafter"/>
</dbReference>
<sequence length="129" mass="15253">MENTNYYINLTNVQAAAGVSLYNISYTMVMPFEGNFYGGNWVRWFDQHWGYVFYMVGAYMMTIFGLQAYMENRPRFELRKLLFCWNVALALFSLYGGLRSLEEFAYVYKHFGLYSTYCLCGLRLYSPDI</sequence>
<protein>
    <recommendedName>
        <fullName evidence="10">Elongation of very long chain fatty acids protein</fullName>
        <ecNumber evidence="10">2.3.1.199</ecNumber>
    </recommendedName>
    <alternativeName>
        <fullName evidence="10">Very-long-chain 3-oxoacyl-CoA synthase</fullName>
    </alternativeName>
</protein>
<reference evidence="11 12" key="1">
    <citation type="submission" date="2023-11" db="EMBL/GenBank/DDBJ databases">
        <title>Halocaridina rubra genome assembly.</title>
        <authorList>
            <person name="Smith C."/>
        </authorList>
    </citation>
    <scope>NUCLEOTIDE SEQUENCE [LARGE SCALE GENOMIC DNA]</scope>
    <source>
        <strain evidence="11">EP-1</strain>
        <tissue evidence="11">Whole</tissue>
    </source>
</reference>
<accession>A0AAN8WH32</accession>
<evidence type="ECO:0000313" key="12">
    <source>
        <dbReference type="Proteomes" id="UP001381693"/>
    </source>
</evidence>
<dbReference type="InterPro" id="IPR002076">
    <property type="entry name" value="ELO_fam"/>
</dbReference>
<evidence type="ECO:0000256" key="10">
    <source>
        <dbReference type="RuleBase" id="RU361115"/>
    </source>
</evidence>
<evidence type="ECO:0000256" key="9">
    <source>
        <dbReference type="ARBA" id="ARBA00023160"/>
    </source>
</evidence>
<keyword evidence="3 10" id="KW-0808">Transferase</keyword>
<comment type="similarity">
    <text evidence="10">Belongs to the ELO family.</text>
</comment>
<dbReference type="Proteomes" id="UP001381693">
    <property type="component" value="Unassembled WGS sequence"/>
</dbReference>
<comment type="subcellular location">
    <subcellularLocation>
        <location evidence="1">Membrane</location>
        <topology evidence="1">Multi-pass membrane protein</topology>
    </subcellularLocation>
</comment>
<dbReference type="GO" id="GO:0019367">
    <property type="term" value="P:fatty acid elongation, saturated fatty acid"/>
    <property type="evidence" value="ECO:0007669"/>
    <property type="project" value="TreeGrafter"/>
</dbReference>
<dbReference type="GO" id="GO:0009922">
    <property type="term" value="F:fatty acid elongase activity"/>
    <property type="evidence" value="ECO:0007669"/>
    <property type="project" value="UniProtKB-EC"/>
</dbReference>
<organism evidence="11 12">
    <name type="scientific">Halocaridina rubra</name>
    <name type="common">Hawaiian red shrimp</name>
    <dbReference type="NCBI Taxonomy" id="373956"/>
    <lineage>
        <taxon>Eukaryota</taxon>
        <taxon>Metazoa</taxon>
        <taxon>Ecdysozoa</taxon>
        <taxon>Arthropoda</taxon>
        <taxon>Crustacea</taxon>
        <taxon>Multicrustacea</taxon>
        <taxon>Malacostraca</taxon>
        <taxon>Eumalacostraca</taxon>
        <taxon>Eucarida</taxon>
        <taxon>Decapoda</taxon>
        <taxon>Pleocyemata</taxon>
        <taxon>Caridea</taxon>
        <taxon>Atyoidea</taxon>
        <taxon>Atyidae</taxon>
        <taxon>Halocaridina</taxon>
    </lineage>
</organism>
<keyword evidence="6 10" id="KW-1133">Transmembrane helix</keyword>
<evidence type="ECO:0000256" key="6">
    <source>
        <dbReference type="ARBA" id="ARBA00022989"/>
    </source>
</evidence>
<dbReference type="PANTHER" id="PTHR11157">
    <property type="entry name" value="FATTY ACID ACYL TRANSFERASE-RELATED"/>
    <property type="match status" value="1"/>
</dbReference>
<dbReference type="PANTHER" id="PTHR11157:SF17">
    <property type="entry name" value="ELONGATION OF VERY LONG CHAIN FATTY ACIDS PROTEIN 6"/>
    <property type="match status" value="1"/>
</dbReference>
<dbReference type="GO" id="GO:0034626">
    <property type="term" value="P:fatty acid elongation, polyunsaturated fatty acid"/>
    <property type="evidence" value="ECO:0007669"/>
    <property type="project" value="TreeGrafter"/>
</dbReference>
<evidence type="ECO:0000256" key="3">
    <source>
        <dbReference type="ARBA" id="ARBA00022679"/>
    </source>
</evidence>
<comment type="catalytic activity">
    <reaction evidence="10">
        <text>a very-long-chain acyl-CoA + malonyl-CoA + H(+) = a very-long-chain 3-oxoacyl-CoA + CO2 + CoA</text>
        <dbReference type="Rhea" id="RHEA:32727"/>
        <dbReference type="ChEBI" id="CHEBI:15378"/>
        <dbReference type="ChEBI" id="CHEBI:16526"/>
        <dbReference type="ChEBI" id="CHEBI:57287"/>
        <dbReference type="ChEBI" id="CHEBI:57384"/>
        <dbReference type="ChEBI" id="CHEBI:90725"/>
        <dbReference type="ChEBI" id="CHEBI:90736"/>
        <dbReference type="EC" id="2.3.1.199"/>
    </reaction>
</comment>
<evidence type="ECO:0000256" key="5">
    <source>
        <dbReference type="ARBA" id="ARBA00022832"/>
    </source>
</evidence>
<evidence type="ECO:0000256" key="4">
    <source>
        <dbReference type="ARBA" id="ARBA00022692"/>
    </source>
</evidence>
<gene>
    <name evidence="11" type="ORF">SK128_028436</name>
</gene>
<evidence type="ECO:0000256" key="8">
    <source>
        <dbReference type="ARBA" id="ARBA00023136"/>
    </source>
</evidence>
<keyword evidence="7 10" id="KW-0443">Lipid metabolism</keyword>
<dbReference type="GO" id="GO:0005789">
    <property type="term" value="C:endoplasmic reticulum membrane"/>
    <property type="evidence" value="ECO:0007669"/>
    <property type="project" value="TreeGrafter"/>
</dbReference>
<dbReference type="EC" id="2.3.1.199" evidence="10"/>
<dbReference type="EMBL" id="JAXCGZ010020912">
    <property type="protein sequence ID" value="KAK7063199.1"/>
    <property type="molecule type" value="Genomic_DNA"/>
</dbReference>
<evidence type="ECO:0000256" key="2">
    <source>
        <dbReference type="ARBA" id="ARBA00022516"/>
    </source>
</evidence>
<evidence type="ECO:0000256" key="7">
    <source>
        <dbReference type="ARBA" id="ARBA00023098"/>
    </source>
</evidence>
<feature type="transmembrane region" description="Helical" evidence="10">
    <location>
        <begin position="81"/>
        <end position="98"/>
    </location>
</feature>
<name>A0AAN8WH32_HALRR</name>
<comment type="caution">
    <text evidence="10">Lacks conserved residue(s) required for the propagation of feature annotation.</text>
</comment>
<dbReference type="Pfam" id="PF01151">
    <property type="entry name" value="ELO"/>
    <property type="match status" value="1"/>
</dbReference>
<keyword evidence="4 10" id="KW-0812">Transmembrane</keyword>
<comment type="caution">
    <text evidence="11">The sequence shown here is derived from an EMBL/GenBank/DDBJ whole genome shotgun (WGS) entry which is preliminary data.</text>
</comment>
<proteinExistence type="inferred from homology"/>
<evidence type="ECO:0000256" key="1">
    <source>
        <dbReference type="ARBA" id="ARBA00004141"/>
    </source>
</evidence>